<sequence>MKSARSAIFRSLFNMKWTTRIFQCVLAVAFLMFGFMKLSTNPMQVEAFTEAYGYGLNAMYVVGVIELLAGIGLVIGFWKPRIAFYSAGIIVIIMAGAMLTHVRSGQGMSTAALPLIFLILALIVVLRRSKRA</sequence>
<dbReference type="EMBL" id="WHOA01000172">
    <property type="protein sequence ID" value="NOU74631.1"/>
    <property type="molecule type" value="Genomic_DNA"/>
</dbReference>
<feature type="transmembrane region" description="Helical" evidence="5">
    <location>
        <begin position="82"/>
        <end position="102"/>
    </location>
</feature>
<dbReference type="Pfam" id="PF13564">
    <property type="entry name" value="DoxX_2"/>
    <property type="match status" value="1"/>
</dbReference>
<gene>
    <name evidence="6" type="ORF">GC098_25095</name>
</gene>
<dbReference type="InterPro" id="IPR032808">
    <property type="entry name" value="DoxX"/>
</dbReference>
<comment type="subcellular location">
    <subcellularLocation>
        <location evidence="1">Membrane</location>
        <topology evidence="1">Multi-pass membrane protein</topology>
    </subcellularLocation>
</comment>
<dbReference type="Proteomes" id="UP000616779">
    <property type="component" value="Unassembled WGS sequence"/>
</dbReference>
<reference evidence="6 7" key="1">
    <citation type="submission" date="2019-10" db="EMBL/GenBank/DDBJ databases">
        <title>Description of Paenibacillus terrestris sp. nov.</title>
        <authorList>
            <person name="Carlier A."/>
            <person name="Qi S."/>
        </authorList>
    </citation>
    <scope>NUCLEOTIDE SEQUENCE [LARGE SCALE GENOMIC DNA]</scope>
    <source>
        <strain evidence="6 7">LMG 31458</strain>
    </source>
</reference>
<feature type="transmembrane region" description="Helical" evidence="5">
    <location>
        <begin position="51"/>
        <end position="75"/>
    </location>
</feature>
<feature type="transmembrane region" description="Helical" evidence="5">
    <location>
        <begin position="21"/>
        <end position="39"/>
    </location>
</feature>
<comment type="caution">
    <text evidence="6">The sequence shown here is derived from an EMBL/GenBank/DDBJ whole genome shotgun (WGS) entry which is preliminary data.</text>
</comment>
<evidence type="ECO:0000256" key="1">
    <source>
        <dbReference type="ARBA" id="ARBA00004141"/>
    </source>
</evidence>
<organism evidence="6 7">
    <name type="scientific">Paenibacillus phytorum</name>
    <dbReference type="NCBI Taxonomy" id="2654977"/>
    <lineage>
        <taxon>Bacteria</taxon>
        <taxon>Bacillati</taxon>
        <taxon>Bacillota</taxon>
        <taxon>Bacilli</taxon>
        <taxon>Bacillales</taxon>
        <taxon>Paenibacillaceae</taxon>
        <taxon>Paenibacillus</taxon>
    </lineage>
</organism>
<evidence type="ECO:0000256" key="5">
    <source>
        <dbReference type="SAM" id="Phobius"/>
    </source>
</evidence>
<accession>A0ABX1Y312</accession>
<evidence type="ECO:0000256" key="4">
    <source>
        <dbReference type="ARBA" id="ARBA00023136"/>
    </source>
</evidence>
<feature type="transmembrane region" description="Helical" evidence="5">
    <location>
        <begin position="108"/>
        <end position="126"/>
    </location>
</feature>
<evidence type="ECO:0000256" key="2">
    <source>
        <dbReference type="ARBA" id="ARBA00022692"/>
    </source>
</evidence>
<keyword evidence="7" id="KW-1185">Reference proteome</keyword>
<protein>
    <submittedName>
        <fullName evidence="6">DoxX family membrane protein</fullName>
    </submittedName>
</protein>
<keyword evidence="2 5" id="KW-0812">Transmembrane</keyword>
<name>A0ABX1Y312_9BACL</name>
<keyword evidence="3 5" id="KW-1133">Transmembrane helix</keyword>
<evidence type="ECO:0000256" key="3">
    <source>
        <dbReference type="ARBA" id="ARBA00022989"/>
    </source>
</evidence>
<keyword evidence="4 5" id="KW-0472">Membrane</keyword>
<proteinExistence type="predicted"/>
<evidence type="ECO:0000313" key="7">
    <source>
        <dbReference type="Proteomes" id="UP000616779"/>
    </source>
</evidence>
<evidence type="ECO:0000313" key="6">
    <source>
        <dbReference type="EMBL" id="NOU74631.1"/>
    </source>
</evidence>